<accession>A0A9W9SHS6</accession>
<reference evidence="2" key="1">
    <citation type="submission" date="2022-12" db="EMBL/GenBank/DDBJ databases">
        <authorList>
            <person name="Petersen C."/>
        </authorList>
    </citation>
    <scope>NUCLEOTIDE SEQUENCE</scope>
    <source>
        <strain evidence="2">IBT 29677</strain>
    </source>
</reference>
<dbReference type="Proteomes" id="UP001147747">
    <property type="component" value="Unassembled WGS sequence"/>
</dbReference>
<keyword evidence="1" id="KW-1133">Transmembrane helix</keyword>
<dbReference type="Pfam" id="PF11915">
    <property type="entry name" value="DUF3433"/>
    <property type="match status" value="2"/>
</dbReference>
<comment type="caution">
    <text evidence="2">The sequence shown here is derived from an EMBL/GenBank/DDBJ whole genome shotgun (WGS) entry which is preliminary data.</text>
</comment>
<dbReference type="GeneID" id="81375582"/>
<reference evidence="2" key="2">
    <citation type="journal article" date="2023" name="IMA Fungus">
        <title>Comparative genomic study of the Penicillium genus elucidates a diverse pangenome and 15 lateral gene transfer events.</title>
        <authorList>
            <person name="Petersen C."/>
            <person name="Sorensen T."/>
            <person name="Nielsen M.R."/>
            <person name="Sondergaard T.E."/>
            <person name="Sorensen J.L."/>
            <person name="Fitzpatrick D.A."/>
            <person name="Frisvad J.C."/>
            <person name="Nielsen K.L."/>
        </authorList>
    </citation>
    <scope>NUCLEOTIDE SEQUENCE</scope>
    <source>
        <strain evidence="2">IBT 29677</strain>
    </source>
</reference>
<feature type="transmembrane region" description="Helical" evidence="1">
    <location>
        <begin position="652"/>
        <end position="669"/>
    </location>
</feature>
<dbReference type="InterPro" id="IPR021840">
    <property type="entry name" value="DUF3433"/>
</dbReference>
<proteinExistence type="predicted"/>
<dbReference type="EMBL" id="JAPZBU010000011">
    <property type="protein sequence ID" value="KAJ5378846.1"/>
    <property type="molecule type" value="Genomic_DNA"/>
</dbReference>
<dbReference type="PANTHER" id="PTHR37544:SF1">
    <property type="entry name" value="PHOSPHORIBOSYLAMINOIMIDAZOLE-SUCCINOCARBOXAMIDE SYNTHASE"/>
    <property type="match status" value="1"/>
</dbReference>
<organism evidence="2 3">
    <name type="scientific">Penicillium cosmopolitanum</name>
    <dbReference type="NCBI Taxonomy" id="1131564"/>
    <lineage>
        <taxon>Eukaryota</taxon>
        <taxon>Fungi</taxon>
        <taxon>Dikarya</taxon>
        <taxon>Ascomycota</taxon>
        <taxon>Pezizomycotina</taxon>
        <taxon>Eurotiomycetes</taxon>
        <taxon>Eurotiomycetidae</taxon>
        <taxon>Eurotiales</taxon>
        <taxon>Aspergillaceae</taxon>
        <taxon>Penicillium</taxon>
    </lineage>
</organism>
<evidence type="ECO:0000313" key="2">
    <source>
        <dbReference type="EMBL" id="KAJ5378846.1"/>
    </source>
</evidence>
<keyword evidence="1" id="KW-0472">Membrane</keyword>
<protein>
    <submittedName>
        <fullName evidence="2">Uncharacterized protein</fullName>
    </submittedName>
</protein>
<sequence>MLSQFLNLRLKSHTTTSQTSGWRPSYLRKRILILFIIIFAAIIAALEVIYQSSEARNGIAISTQDRHYFWTYGPTAILTVITTLWSRVEFQTKQSAPWQALHDSPQPADKSVLLDYISDMQPVVIWKALKNKHFAVASATSCSLLLQLLIIFSTSLFSLQEAQIQKHNIPINIHDTFSTKNSEIDTVGSQPYDILNGILFENVTYPLGTTENLTFQEFSAPSLPSNAIVTAPIHGLMAEFNCEDASLDIRALNYVTTNETGRVATNFDVDIFTSSCEIANISLISVDVTQSAFFQGGQCENIDGSDGYRIVLTMAQPYQINVTSIATPADHVNDTHHQTGWKKTYIGLNRTISMICKPTLSLLKLKAESNATELSSGARIQKVGSEDANIPGITAGDIAKFIIDNSTATTGFRPVEDYIPFSYYSHIDTGFNLGLHLIGENITVPTLWQDGVLESSGKAFYRAITALLMHMGLVQRKQSATTGLAIVSENRVMMMELPLRGMEVCLALAVSLAISMAILIPGTSITTWSPNNVSSIAAITANSATFRESLRGTGVVSHKNLQSHLVGQKYYLQSTPKGTSIETTEDGRRESKFDFNFGSEYITWKPFPGMIGRIIIFTLVLSAIAVLEALLRVSQTKDGLGDASSGNEYMHYLWTIIPALAMVGIRLFFGSLDFNIRCLAPYAPLTKPKGALFERSMNLSYLDSLGLNNTLRSISSRHFAVQATTLATTAAFFLTIITSGLYSVVEVPSYNEVNFTRVGGFPDPRTIAGPQRLMDESKEVDGMLTAEYILQYNFSYPRWTYEELAFAEISMSERSNGGHLNASYVDITIPALRLAPQCKIQTTADLQPKLTRPQFGPAGSHQLWFNQLTFACPGNNTNSIGNLSLSVWDEMGSEPFGYSFESQCNFESGNSDGVVGASHYTTFYLWGYLNGSSVEHVMGLSCIQYAETVNVRTRFHLPGLEIDETNPPVPDESSAKLAPNLYTPIPEWWVLNANGRYPKFDGFFQDLTSGRYAIPIENFKSEEHDEAVADAIKHQHKIISAQQFNNYTRGTANDSIAHSPILGNVTTSNRLRVVQDVTSTRILEGLLAFILALGIIGSMLLNTDRVIPKNPCSIAAVASIVADSQLLDEFLKGVWDPDGKKLNRVFAYQRFHLGWWESEKSMSDDTEKRFFTVDHRSAGVGI</sequence>
<evidence type="ECO:0000256" key="1">
    <source>
        <dbReference type="SAM" id="Phobius"/>
    </source>
</evidence>
<keyword evidence="1" id="KW-0812">Transmembrane</keyword>
<evidence type="ECO:0000313" key="3">
    <source>
        <dbReference type="Proteomes" id="UP001147747"/>
    </source>
</evidence>
<dbReference type="RefSeq" id="XP_056482632.1">
    <property type="nucleotide sequence ID" value="XM_056636602.1"/>
</dbReference>
<dbReference type="PANTHER" id="PTHR37544">
    <property type="entry name" value="SPRAY-RELATED"/>
    <property type="match status" value="1"/>
</dbReference>
<feature type="transmembrane region" description="Helical" evidence="1">
    <location>
        <begin position="134"/>
        <end position="159"/>
    </location>
</feature>
<keyword evidence="3" id="KW-1185">Reference proteome</keyword>
<name>A0A9W9SHS6_9EURO</name>
<feature type="transmembrane region" description="Helical" evidence="1">
    <location>
        <begin position="610"/>
        <end position="631"/>
    </location>
</feature>
<gene>
    <name evidence="2" type="ORF">N7509_011965</name>
</gene>
<dbReference type="OrthoDB" id="5332281at2759"/>
<dbReference type="AlphaFoldDB" id="A0A9W9SHS6"/>
<feature type="transmembrane region" description="Helical" evidence="1">
    <location>
        <begin position="501"/>
        <end position="520"/>
    </location>
</feature>
<feature type="transmembrane region" description="Helical" evidence="1">
    <location>
        <begin position="31"/>
        <end position="49"/>
    </location>
</feature>
<feature type="transmembrane region" description="Helical" evidence="1">
    <location>
        <begin position="69"/>
        <end position="88"/>
    </location>
</feature>